<keyword evidence="2" id="KW-0805">Transcription regulation</keyword>
<evidence type="ECO:0000313" key="7">
    <source>
        <dbReference type="Proteomes" id="UP001472677"/>
    </source>
</evidence>
<name>A0ABR2DZ81_9ROSI</name>
<dbReference type="SUPFAM" id="SSF47459">
    <property type="entry name" value="HLH, helix-loop-helix DNA-binding domain"/>
    <property type="match status" value="1"/>
</dbReference>
<evidence type="ECO:0000313" key="6">
    <source>
        <dbReference type="EMBL" id="KAK8550228.1"/>
    </source>
</evidence>
<evidence type="ECO:0000256" key="4">
    <source>
        <dbReference type="ARBA" id="ARBA00023242"/>
    </source>
</evidence>
<feature type="domain" description="BHLH" evidence="5">
    <location>
        <begin position="83"/>
        <end position="136"/>
    </location>
</feature>
<comment type="subcellular location">
    <subcellularLocation>
        <location evidence="1">Nucleus</location>
    </subcellularLocation>
</comment>
<dbReference type="Gene3D" id="4.10.280.10">
    <property type="entry name" value="Helix-loop-helix DNA-binding domain"/>
    <property type="match status" value="1"/>
</dbReference>
<dbReference type="EMBL" id="JBBPBM010000020">
    <property type="protein sequence ID" value="KAK8550228.1"/>
    <property type="molecule type" value="Genomic_DNA"/>
</dbReference>
<dbReference type="PANTHER" id="PTHR35021">
    <property type="match status" value="1"/>
</dbReference>
<protein>
    <recommendedName>
        <fullName evidence="5">BHLH domain-containing protein</fullName>
    </recommendedName>
</protein>
<dbReference type="PANTHER" id="PTHR35021:SF7">
    <property type="entry name" value="PROTEIN FB17, PUTATIVE-RELATED"/>
    <property type="match status" value="1"/>
</dbReference>
<proteinExistence type="predicted"/>
<gene>
    <name evidence="6" type="ORF">V6N12_038948</name>
</gene>
<evidence type="ECO:0000256" key="2">
    <source>
        <dbReference type="ARBA" id="ARBA00023015"/>
    </source>
</evidence>
<evidence type="ECO:0000259" key="5">
    <source>
        <dbReference type="PROSITE" id="PS50888"/>
    </source>
</evidence>
<evidence type="ECO:0000256" key="3">
    <source>
        <dbReference type="ARBA" id="ARBA00023163"/>
    </source>
</evidence>
<comment type="caution">
    <text evidence="6">The sequence shown here is derived from an EMBL/GenBank/DDBJ whole genome shotgun (WGS) entry which is preliminary data.</text>
</comment>
<dbReference type="InterPro" id="IPR036638">
    <property type="entry name" value="HLH_DNA-bd_sf"/>
</dbReference>
<dbReference type="InterPro" id="IPR011598">
    <property type="entry name" value="bHLH_dom"/>
</dbReference>
<keyword evidence="4" id="KW-0539">Nucleus</keyword>
<keyword evidence="3" id="KW-0804">Transcription</keyword>
<dbReference type="Pfam" id="PF00010">
    <property type="entry name" value="HLH"/>
    <property type="match status" value="1"/>
</dbReference>
<reference evidence="6 7" key="1">
    <citation type="journal article" date="2024" name="G3 (Bethesda)">
        <title>Genome assembly of Hibiscus sabdariffa L. provides insights into metabolisms of medicinal natural products.</title>
        <authorList>
            <person name="Kim T."/>
        </authorList>
    </citation>
    <scope>NUCLEOTIDE SEQUENCE [LARGE SCALE GENOMIC DNA]</scope>
    <source>
        <strain evidence="6">TK-2024</strain>
        <tissue evidence="6">Old leaves</tissue>
    </source>
</reference>
<evidence type="ECO:0000256" key="1">
    <source>
        <dbReference type="ARBA" id="ARBA00004123"/>
    </source>
</evidence>
<organism evidence="6 7">
    <name type="scientific">Hibiscus sabdariffa</name>
    <name type="common">roselle</name>
    <dbReference type="NCBI Taxonomy" id="183260"/>
    <lineage>
        <taxon>Eukaryota</taxon>
        <taxon>Viridiplantae</taxon>
        <taxon>Streptophyta</taxon>
        <taxon>Embryophyta</taxon>
        <taxon>Tracheophyta</taxon>
        <taxon>Spermatophyta</taxon>
        <taxon>Magnoliopsida</taxon>
        <taxon>eudicotyledons</taxon>
        <taxon>Gunneridae</taxon>
        <taxon>Pentapetalae</taxon>
        <taxon>rosids</taxon>
        <taxon>malvids</taxon>
        <taxon>Malvales</taxon>
        <taxon>Malvaceae</taxon>
        <taxon>Malvoideae</taxon>
        <taxon>Hibiscus</taxon>
    </lineage>
</organism>
<dbReference type="PROSITE" id="PS50888">
    <property type="entry name" value="BHLH"/>
    <property type="match status" value="1"/>
</dbReference>
<keyword evidence="7" id="KW-1185">Reference proteome</keyword>
<sequence>MADSSWDWRSVLNTEPDDSFLVIDQGKNVSSFPPSYSENTSIPIHSSSLFHSIPADSLEAKNLEAAALDGTNNLDVVADEAEKSRAKKRTAEKKRREKVVHDIDTLYNLLPISKECVAKPTKADKLDEIINYMEALKRELNMFKQTRSIEKMDFVSNSIEQLLTKVESDGITEVTIGNNCFPGARVSVDSFSLPVYLLPTFIQLKEKMDDIYSGCIFSHKIQEEMLTVFCVTLNEMQQTLLEQLMEKQILKWRDIINEALQMGFRVQFVKNHLMKITQLYIDLKYHQKLEHMQFSLFALDVKLNCLTREVKALSKMPETSKVFVDIAGSYIGKLVGIFEN</sequence>
<accession>A0ABR2DZ81</accession>
<dbReference type="Proteomes" id="UP001472677">
    <property type="component" value="Unassembled WGS sequence"/>
</dbReference>